<dbReference type="Pfam" id="PF07716">
    <property type="entry name" value="bZIP_2"/>
    <property type="match status" value="1"/>
</dbReference>
<sequence length="317" mass="35266">CCVCLLGSSSQPQRFGSVVENVEGFIPDHFLKNFTGQVAKIPPLKELDFPLPIFDGLDLKQEPEPCVYPPSCTPMDVLDLYESGEWSAANSPCSELFEDVDLSSASDLDESCTYLNDIAIDFASYLDPATLSTSPEDLTKYLAPRKDSKRREVVEPYLPEVDQGYAPVKVDSKVNSPKPAVTYKSTTLAKETEQKSTRLPSIASQLKAPKYRRGSSSSKKASIEKGSDEYRLKRERNNIAVRKSRFKSKQKYVETQQKVDELQEENSRLQSKVDFLTKELNVLRSLFSTTGAYKDPVVNAALLSHGIPTPHGLVASR</sequence>
<protein>
    <recommendedName>
        <fullName evidence="3">BZIP domain-containing protein</fullName>
    </recommendedName>
</protein>
<feature type="non-terminal residue" evidence="4">
    <location>
        <position position="1"/>
    </location>
</feature>
<dbReference type="PANTHER" id="PTHR23334">
    <property type="entry name" value="CCAAT/ENHANCER BINDING PROTEIN"/>
    <property type="match status" value="1"/>
</dbReference>
<evidence type="ECO:0000259" key="3">
    <source>
        <dbReference type="PROSITE" id="PS50217"/>
    </source>
</evidence>
<keyword evidence="1" id="KW-0175">Coiled coil</keyword>
<dbReference type="Proteomes" id="UP001159427">
    <property type="component" value="Unassembled WGS sequence"/>
</dbReference>
<evidence type="ECO:0000313" key="5">
    <source>
        <dbReference type="Proteomes" id="UP001159427"/>
    </source>
</evidence>
<dbReference type="SMART" id="SM00338">
    <property type="entry name" value="BRLZ"/>
    <property type="match status" value="1"/>
</dbReference>
<organism evidence="4 5">
    <name type="scientific">Porites evermanni</name>
    <dbReference type="NCBI Taxonomy" id="104178"/>
    <lineage>
        <taxon>Eukaryota</taxon>
        <taxon>Metazoa</taxon>
        <taxon>Cnidaria</taxon>
        <taxon>Anthozoa</taxon>
        <taxon>Hexacorallia</taxon>
        <taxon>Scleractinia</taxon>
        <taxon>Fungiina</taxon>
        <taxon>Poritidae</taxon>
        <taxon>Porites</taxon>
    </lineage>
</organism>
<dbReference type="InterPro" id="IPR031106">
    <property type="entry name" value="C/EBP"/>
</dbReference>
<dbReference type="PROSITE" id="PS50217">
    <property type="entry name" value="BZIP"/>
    <property type="match status" value="1"/>
</dbReference>
<dbReference type="InterPro" id="IPR046347">
    <property type="entry name" value="bZIP_sf"/>
</dbReference>
<dbReference type="CDD" id="cd14693">
    <property type="entry name" value="bZIP_CEBP"/>
    <property type="match status" value="1"/>
</dbReference>
<feature type="domain" description="BZIP" evidence="3">
    <location>
        <begin position="227"/>
        <end position="290"/>
    </location>
</feature>
<dbReference type="SUPFAM" id="SSF57959">
    <property type="entry name" value="Leucine zipper domain"/>
    <property type="match status" value="1"/>
</dbReference>
<reference evidence="4 5" key="1">
    <citation type="submission" date="2022-05" db="EMBL/GenBank/DDBJ databases">
        <authorList>
            <consortium name="Genoscope - CEA"/>
            <person name="William W."/>
        </authorList>
    </citation>
    <scope>NUCLEOTIDE SEQUENCE [LARGE SCALE GENOMIC DNA]</scope>
</reference>
<feature type="coiled-coil region" evidence="1">
    <location>
        <begin position="245"/>
        <end position="286"/>
    </location>
</feature>
<dbReference type="PANTHER" id="PTHR23334:SF20">
    <property type="entry name" value="BASIC LEUCINE ZIPPER 24"/>
    <property type="match status" value="1"/>
</dbReference>
<keyword evidence="5" id="KW-1185">Reference proteome</keyword>
<dbReference type="Gene3D" id="1.20.5.170">
    <property type="match status" value="1"/>
</dbReference>
<dbReference type="EMBL" id="CALNXI010001989">
    <property type="protein sequence ID" value="CAH3180959.1"/>
    <property type="molecule type" value="Genomic_DNA"/>
</dbReference>
<evidence type="ECO:0000313" key="4">
    <source>
        <dbReference type="EMBL" id="CAH3180959.1"/>
    </source>
</evidence>
<dbReference type="InterPro" id="IPR004827">
    <property type="entry name" value="bZIP"/>
</dbReference>
<accession>A0ABN8RQE6</accession>
<gene>
    <name evidence="4" type="ORF">PEVE_00013208</name>
</gene>
<proteinExistence type="predicted"/>
<evidence type="ECO:0000256" key="2">
    <source>
        <dbReference type="SAM" id="MobiDB-lite"/>
    </source>
</evidence>
<name>A0ABN8RQE6_9CNID</name>
<feature type="region of interest" description="Disordered" evidence="2">
    <location>
        <begin position="207"/>
        <end position="228"/>
    </location>
</feature>
<evidence type="ECO:0000256" key="1">
    <source>
        <dbReference type="SAM" id="Coils"/>
    </source>
</evidence>
<comment type="caution">
    <text evidence="4">The sequence shown here is derived from an EMBL/GenBank/DDBJ whole genome shotgun (WGS) entry which is preliminary data.</text>
</comment>